<dbReference type="InterPro" id="IPR012340">
    <property type="entry name" value="NA-bd_OB-fold"/>
</dbReference>
<sequence length="123" mass="13869">MNQVGLVGRVTKDAMLRELAGGRVQTHFSLAISRTFKNQQGEVETDFVLCVAWGKLAERIVTYCKKGSLIGINGRIQSRNYDKEDGTRIFMTEIIAEDVRFYQLKNTVPQHNEGPPPVDFVLP</sequence>
<proteinExistence type="inferred from homology"/>
<dbReference type="PANTHER" id="PTHR10302:SF27">
    <property type="entry name" value="SINGLE-STRANDED DNA-BINDING PROTEIN"/>
    <property type="match status" value="1"/>
</dbReference>
<dbReference type="HAMAP" id="MF_00984">
    <property type="entry name" value="SSB"/>
    <property type="match status" value="1"/>
</dbReference>
<protein>
    <recommendedName>
        <fullName evidence="2 3">Single-stranded DNA-binding protein</fullName>
        <shortName evidence="2">SSB</shortName>
    </recommendedName>
</protein>
<evidence type="ECO:0000313" key="5">
    <source>
        <dbReference type="Proteomes" id="UP000616608"/>
    </source>
</evidence>
<comment type="caution">
    <text evidence="2">Lacks conserved residue(s) required for the propagation of feature annotation.</text>
</comment>
<comment type="subunit">
    <text evidence="2">Homotetramer.</text>
</comment>
<evidence type="ECO:0000313" key="4">
    <source>
        <dbReference type="EMBL" id="GGG12696.1"/>
    </source>
</evidence>
<dbReference type="PROSITE" id="PS50935">
    <property type="entry name" value="SSB"/>
    <property type="match status" value="1"/>
</dbReference>
<evidence type="ECO:0000256" key="2">
    <source>
        <dbReference type="HAMAP-Rule" id="MF_00984"/>
    </source>
</evidence>
<dbReference type="SUPFAM" id="SSF50249">
    <property type="entry name" value="Nucleic acid-binding proteins"/>
    <property type="match status" value="1"/>
</dbReference>
<evidence type="ECO:0000256" key="3">
    <source>
        <dbReference type="PIRNR" id="PIRNR002070"/>
    </source>
</evidence>
<dbReference type="CDD" id="cd04496">
    <property type="entry name" value="SSB_OBF"/>
    <property type="match status" value="1"/>
</dbReference>
<dbReference type="NCBIfam" id="TIGR00621">
    <property type="entry name" value="ssb"/>
    <property type="match status" value="1"/>
</dbReference>
<dbReference type="EMBL" id="BMJT01000001">
    <property type="protein sequence ID" value="GGG12696.1"/>
    <property type="molecule type" value="Genomic_DNA"/>
</dbReference>
<keyword evidence="1 2" id="KW-0238">DNA-binding</keyword>
<dbReference type="InterPro" id="IPR011344">
    <property type="entry name" value="ssDNA-bd"/>
</dbReference>
<dbReference type="GO" id="GO:0009295">
    <property type="term" value="C:nucleoid"/>
    <property type="evidence" value="ECO:0007669"/>
    <property type="project" value="TreeGrafter"/>
</dbReference>
<dbReference type="GO" id="GO:0003697">
    <property type="term" value="F:single-stranded DNA binding"/>
    <property type="evidence" value="ECO:0007669"/>
    <property type="project" value="UniProtKB-UniRule"/>
</dbReference>
<dbReference type="GO" id="GO:0006260">
    <property type="term" value="P:DNA replication"/>
    <property type="evidence" value="ECO:0007669"/>
    <property type="project" value="InterPro"/>
</dbReference>
<dbReference type="Gene3D" id="2.40.50.140">
    <property type="entry name" value="Nucleic acid-binding proteins"/>
    <property type="match status" value="1"/>
</dbReference>
<name>A0A917D5J7_9BACI</name>
<organism evidence="4 5">
    <name type="scientific">Lysinibacillus alkalisoli</name>
    <dbReference type="NCBI Taxonomy" id="1911548"/>
    <lineage>
        <taxon>Bacteria</taxon>
        <taxon>Bacillati</taxon>
        <taxon>Bacillota</taxon>
        <taxon>Bacilli</taxon>
        <taxon>Bacillales</taxon>
        <taxon>Bacillaceae</taxon>
        <taxon>Lysinibacillus</taxon>
    </lineage>
</organism>
<dbReference type="AlphaFoldDB" id="A0A917D5J7"/>
<reference evidence="4" key="1">
    <citation type="journal article" date="2014" name="Int. J. Syst. Evol. Microbiol.">
        <title>Complete genome sequence of Corynebacterium casei LMG S-19264T (=DSM 44701T), isolated from a smear-ripened cheese.</title>
        <authorList>
            <consortium name="US DOE Joint Genome Institute (JGI-PGF)"/>
            <person name="Walter F."/>
            <person name="Albersmeier A."/>
            <person name="Kalinowski J."/>
            <person name="Ruckert C."/>
        </authorList>
    </citation>
    <scope>NUCLEOTIDE SEQUENCE</scope>
    <source>
        <strain evidence="4">CGMCC 1.15760</strain>
    </source>
</reference>
<keyword evidence="5" id="KW-1185">Reference proteome</keyword>
<dbReference type="InterPro" id="IPR000424">
    <property type="entry name" value="Primosome_PriB/ssb"/>
</dbReference>
<dbReference type="Proteomes" id="UP000616608">
    <property type="component" value="Unassembled WGS sequence"/>
</dbReference>
<reference evidence="4" key="2">
    <citation type="submission" date="2020-09" db="EMBL/GenBank/DDBJ databases">
        <authorList>
            <person name="Sun Q."/>
            <person name="Zhou Y."/>
        </authorList>
    </citation>
    <scope>NUCLEOTIDE SEQUENCE</scope>
    <source>
        <strain evidence="4">CGMCC 1.15760</strain>
    </source>
</reference>
<comment type="caution">
    <text evidence="4">The sequence shown here is derived from an EMBL/GenBank/DDBJ whole genome shotgun (WGS) entry which is preliminary data.</text>
</comment>
<accession>A0A917D5J7</accession>
<dbReference type="Pfam" id="PF00436">
    <property type="entry name" value="SSB"/>
    <property type="match status" value="1"/>
</dbReference>
<evidence type="ECO:0000256" key="1">
    <source>
        <dbReference type="ARBA" id="ARBA00023125"/>
    </source>
</evidence>
<dbReference type="PIRSF" id="PIRSF002070">
    <property type="entry name" value="SSB"/>
    <property type="match status" value="1"/>
</dbReference>
<dbReference type="PANTHER" id="PTHR10302">
    <property type="entry name" value="SINGLE-STRANDED DNA-BINDING PROTEIN"/>
    <property type="match status" value="1"/>
</dbReference>
<gene>
    <name evidence="4" type="ORF">GCM10007425_03820</name>
</gene>
<dbReference type="RefSeq" id="WP_188613318.1">
    <property type="nucleotide sequence ID" value="NZ_BMJT01000001.1"/>
</dbReference>